<proteinExistence type="predicted"/>
<dbReference type="EMBL" id="GBRH01270918">
    <property type="protein sequence ID" value="JAD26977.1"/>
    <property type="molecule type" value="Transcribed_RNA"/>
</dbReference>
<reference evidence="1" key="1">
    <citation type="submission" date="2014-09" db="EMBL/GenBank/DDBJ databases">
        <authorList>
            <person name="Magalhaes I.L.F."/>
            <person name="Oliveira U."/>
            <person name="Santos F.R."/>
            <person name="Vidigal T.H.D.A."/>
            <person name="Brescovit A.D."/>
            <person name="Santos A.J."/>
        </authorList>
    </citation>
    <scope>NUCLEOTIDE SEQUENCE</scope>
    <source>
        <tissue evidence="1">Shoot tissue taken approximately 20 cm above the soil surface</tissue>
    </source>
</reference>
<name>A0A0A8YWK1_ARUDO</name>
<organism evidence="1">
    <name type="scientific">Arundo donax</name>
    <name type="common">Giant reed</name>
    <name type="synonym">Donax arundinaceus</name>
    <dbReference type="NCBI Taxonomy" id="35708"/>
    <lineage>
        <taxon>Eukaryota</taxon>
        <taxon>Viridiplantae</taxon>
        <taxon>Streptophyta</taxon>
        <taxon>Embryophyta</taxon>
        <taxon>Tracheophyta</taxon>
        <taxon>Spermatophyta</taxon>
        <taxon>Magnoliopsida</taxon>
        <taxon>Liliopsida</taxon>
        <taxon>Poales</taxon>
        <taxon>Poaceae</taxon>
        <taxon>PACMAD clade</taxon>
        <taxon>Arundinoideae</taxon>
        <taxon>Arundineae</taxon>
        <taxon>Arundo</taxon>
    </lineage>
</organism>
<protein>
    <submittedName>
        <fullName evidence="1">Uncharacterized protein</fullName>
    </submittedName>
</protein>
<reference evidence="1" key="2">
    <citation type="journal article" date="2015" name="Data Brief">
        <title>Shoot transcriptome of the giant reed, Arundo donax.</title>
        <authorList>
            <person name="Barrero R.A."/>
            <person name="Guerrero F.D."/>
            <person name="Moolhuijzen P."/>
            <person name="Goolsby J.A."/>
            <person name="Tidwell J."/>
            <person name="Bellgard S.E."/>
            <person name="Bellgard M.I."/>
        </authorList>
    </citation>
    <scope>NUCLEOTIDE SEQUENCE</scope>
    <source>
        <tissue evidence="1">Shoot tissue taken approximately 20 cm above the soil surface</tissue>
    </source>
</reference>
<accession>A0A0A8YWK1</accession>
<sequence length="15" mass="1973">MRFGHCWTWVFSIRF</sequence>
<evidence type="ECO:0000313" key="1">
    <source>
        <dbReference type="EMBL" id="JAD26977.1"/>
    </source>
</evidence>